<evidence type="ECO:0000256" key="8">
    <source>
        <dbReference type="RuleBase" id="RU371123"/>
    </source>
</evidence>
<keyword evidence="7" id="KW-1015">Disulfide bond</keyword>
<keyword evidence="6" id="KW-0496">Mitochondrion</keyword>
<proteinExistence type="predicted"/>
<gene>
    <name evidence="10" type="ORF">BN860_07426g</name>
</gene>
<dbReference type="InterPro" id="IPR017905">
    <property type="entry name" value="ERV/ALR_sulphydryl_oxidase"/>
</dbReference>
<dbReference type="AlphaFoldDB" id="A0A8J2T700"/>
<evidence type="ECO:0000256" key="1">
    <source>
        <dbReference type="ARBA" id="ARBA00001974"/>
    </source>
</evidence>
<comment type="subcellular location">
    <subcellularLocation>
        <location evidence="2">Mitochondrion intermembrane space</location>
    </subcellularLocation>
</comment>
<keyword evidence="4 8" id="KW-0274">FAD</keyword>
<dbReference type="Gene3D" id="1.20.120.310">
    <property type="entry name" value="ERV/ALR sulfhydryl oxidase domain"/>
    <property type="match status" value="1"/>
</dbReference>
<sequence length="179" mass="20555">MTNSQPQEGLSGRKIVYDENGKPCRSCNTLLDFKFATGKISTKQASVKGTNATTLNSGSDEKIPHSKAYVKADPADVERLGNSSWTLLHTISANYPSNPREHQKSEMKQFLQIFSHIYPCSWCASDFEQYIRNHAPKLDSRDDFGRWMCEAHNEVNAKLNKELFDCNFWKNRWKDGWDE</sequence>
<organism evidence="10 11">
    <name type="scientific">Zygosaccharomyces bailii (strain CLIB 213 / ATCC 58445 / CBS 680 / BCRC 21525 / NBRC 1098 / NCYC 1416 / NRRL Y-2227)</name>
    <dbReference type="NCBI Taxonomy" id="1333698"/>
    <lineage>
        <taxon>Eukaryota</taxon>
        <taxon>Fungi</taxon>
        <taxon>Dikarya</taxon>
        <taxon>Ascomycota</taxon>
        <taxon>Saccharomycotina</taxon>
        <taxon>Saccharomycetes</taxon>
        <taxon>Saccharomycetales</taxon>
        <taxon>Saccharomycetaceae</taxon>
        <taxon>Zygosaccharomyces</taxon>
    </lineage>
</organism>
<dbReference type="EC" id="1.8.3.2" evidence="8"/>
<dbReference type="EMBL" id="HG316455">
    <property type="protein sequence ID" value="CDF88324.1"/>
    <property type="molecule type" value="Genomic_DNA"/>
</dbReference>
<dbReference type="GO" id="GO:0050660">
    <property type="term" value="F:flavin adenine dinucleotide binding"/>
    <property type="evidence" value="ECO:0007669"/>
    <property type="project" value="TreeGrafter"/>
</dbReference>
<dbReference type="OrthoDB" id="17199at2759"/>
<dbReference type="GO" id="GO:0005758">
    <property type="term" value="C:mitochondrial intermembrane space"/>
    <property type="evidence" value="ECO:0007669"/>
    <property type="project" value="UniProtKB-SubCell"/>
</dbReference>
<dbReference type="PANTHER" id="PTHR12645">
    <property type="entry name" value="ALR/ERV"/>
    <property type="match status" value="1"/>
</dbReference>
<feature type="domain" description="ERV/ALR sulfhydryl oxidase" evidence="9">
    <location>
        <begin position="73"/>
        <end position="173"/>
    </location>
</feature>
<dbReference type="GO" id="GO:0016971">
    <property type="term" value="F:flavin-dependent sulfhydryl oxidase activity"/>
    <property type="evidence" value="ECO:0007669"/>
    <property type="project" value="InterPro"/>
</dbReference>
<protein>
    <recommendedName>
        <fullName evidence="8">Sulfhydryl oxidase</fullName>
        <ecNumber evidence="8">1.8.3.2</ecNumber>
    </recommendedName>
</protein>
<evidence type="ECO:0000256" key="4">
    <source>
        <dbReference type="ARBA" id="ARBA00022827"/>
    </source>
</evidence>
<comment type="catalytic activity">
    <reaction evidence="8">
        <text>2 R'C(R)SH + O2 = R'C(R)S-S(R)CR' + H2O2</text>
        <dbReference type="Rhea" id="RHEA:17357"/>
        <dbReference type="ChEBI" id="CHEBI:15379"/>
        <dbReference type="ChEBI" id="CHEBI:16240"/>
        <dbReference type="ChEBI" id="CHEBI:16520"/>
        <dbReference type="ChEBI" id="CHEBI:17412"/>
        <dbReference type="EC" id="1.8.3.2"/>
    </reaction>
</comment>
<dbReference type="Proteomes" id="UP000019375">
    <property type="component" value="Unassembled WGS sequence"/>
</dbReference>
<dbReference type="Pfam" id="PF04777">
    <property type="entry name" value="Evr1_Alr"/>
    <property type="match status" value="1"/>
</dbReference>
<comment type="cofactor">
    <cofactor evidence="1 8">
        <name>FAD</name>
        <dbReference type="ChEBI" id="CHEBI:57692"/>
    </cofactor>
</comment>
<dbReference type="InterPro" id="IPR039799">
    <property type="entry name" value="ALR/ERV"/>
</dbReference>
<dbReference type="FunFam" id="1.20.120.310:FF:000003">
    <property type="entry name" value="Sulfhydryl oxidase"/>
    <property type="match status" value="1"/>
</dbReference>
<evidence type="ECO:0000256" key="3">
    <source>
        <dbReference type="ARBA" id="ARBA00022630"/>
    </source>
</evidence>
<dbReference type="PANTHER" id="PTHR12645:SF0">
    <property type="entry name" value="FAD-LINKED SULFHYDRYL OXIDASE ALR"/>
    <property type="match status" value="1"/>
</dbReference>
<reference evidence="11" key="1">
    <citation type="journal article" date="2013" name="Genome Announc.">
        <title>Genome sequence of the food spoilage yeast Zygosaccharomyces bailii CLIB 213(T).</title>
        <authorList>
            <person name="Galeote V."/>
            <person name="Bigey F."/>
            <person name="Devillers H."/>
            <person name="Neuveglise C."/>
            <person name="Dequin S."/>
        </authorList>
    </citation>
    <scope>NUCLEOTIDE SEQUENCE [LARGE SCALE GENOMIC DNA]</scope>
    <source>
        <strain evidence="11">CLIB 213 / ATCC 58445 / CBS 680 / CCRC 21525 / NBRC 1098 / NCYC 1416 / NRRL Y-2227</strain>
    </source>
</reference>
<keyword evidence="5 8" id="KW-0560">Oxidoreductase</keyword>
<keyword evidence="11" id="KW-1185">Reference proteome</keyword>
<name>A0A8J2T700_ZYGB2</name>
<evidence type="ECO:0000256" key="7">
    <source>
        <dbReference type="ARBA" id="ARBA00023157"/>
    </source>
</evidence>
<evidence type="ECO:0000256" key="6">
    <source>
        <dbReference type="ARBA" id="ARBA00023128"/>
    </source>
</evidence>
<evidence type="ECO:0000259" key="9">
    <source>
        <dbReference type="PROSITE" id="PS51324"/>
    </source>
</evidence>
<dbReference type="Gene3D" id="4.10.320.60">
    <property type="match status" value="1"/>
</dbReference>
<dbReference type="PROSITE" id="PS51324">
    <property type="entry name" value="ERV_ALR"/>
    <property type="match status" value="1"/>
</dbReference>
<accession>A0A8J2T700</accession>
<evidence type="ECO:0000256" key="2">
    <source>
        <dbReference type="ARBA" id="ARBA00004569"/>
    </source>
</evidence>
<dbReference type="FunFam" id="4.10.320.60:FF:000001">
    <property type="entry name" value="Sulfhydryl oxidase"/>
    <property type="match status" value="1"/>
</dbReference>
<evidence type="ECO:0000313" key="11">
    <source>
        <dbReference type="Proteomes" id="UP000019375"/>
    </source>
</evidence>
<evidence type="ECO:0000256" key="5">
    <source>
        <dbReference type="ARBA" id="ARBA00023002"/>
    </source>
</evidence>
<dbReference type="SUPFAM" id="SSF69000">
    <property type="entry name" value="FAD-dependent thiol oxidase"/>
    <property type="match status" value="1"/>
</dbReference>
<keyword evidence="3 8" id="KW-0285">Flavoprotein</keyword>
<evidence type="ECO:0000313" key="10">
    <source>
        <dbReference type="EMBL" id="CDF88324.1"/>
    </source>
</evidence>
<dbReference type="InterPro" id="IPR036774">
    <property type="entry name" value="ERV/ALR_sulphydryl_oxid_sf"/>
</dbReference>